<gene>
    <name evidence="1" type="ORF">A5779_30655</name>
</gene>
<name>A0A1A0VYB2_MYCPR</name>
<evidence type="ECO:0000313" key="2">
    <source>
        <dbReference type="Proteomes" id="UP000094008"/>
    </source>
</evidence>
<dbReference type="InterPro" id="IPR010310">
    <property type="entry name" value="T7SS_ESAT-6-like"/>
</dbReference>
<dbReference type="Gene3D" id="1.10.287.1060">
    <property type="entry name" value="ESAT-6-like"/>
    <property type="match status" value="1"/>
</dbReference>
<sequence length="170" mass="18339">MPLTVSQVLGSRPESLTAAAADVKAAGAEIDVQMASERSQMDALASKWSGTASDGAQVNATEMIGDQQIYRAKLQKLSDKMRESGDTLTGIRKELADLVNSGEAQYFNIADNGSVTAGWRLLWWAALSPRNALEVKIRQLKLQTKIQTALDKFDAADKSTAAALRKIDRG</sequence>
<reference evidence="2" key="1">
    <citation type="submission" date="2016-06" db="EMBL/GenBank/DDBJ databases">
        <authorList>
            <person name="Sutton G."/>
            <person name="Brinkac L."/>
            <person name="Sanka R."/>
            <person name="Adams M."/>
            <person name="Lau E."/>
            <person name="Mehaffy C."/>
            <person name="Tameris M."/>
            <person name="Hatherill M."/>
            <person name="Hanekom W."/>
            <person name="Mahomed H."/>
            <person name="Mcshane H."/>
        </authorList>
    </citation>
    <scope>NUCLEOTIDE SEQUENCE [LARGE SCALE GENOMIC DNA]</scope>
    <source>
        <strain evidence="2">852002-10433_SCH5171157</strain>
    </source>
</reference>
<dbReference type="RefSeq" id="WP_064884266.1">
    <property type="nucleotide sequence ID" value="NZ_LZSY01000116.1"/>
</dbReference>
<dbReference type="AlphaFoldDB" id="A0A1A0VYB2"/>
<accession>A0A1A0VYB2</accession>
<dbReference type="InterPro" id="IPR036689">
    <property type="entry name" value="ESAT-6-like_sf"/>
</dbReference>
<evidence type="ECO:0000313" key="1">
    <source>
        <dbReference type="EMBL" id="OBB88228.1"/>
    </source>
</evidence>
<organism evidence="1 2">
    <name type="scientific">Mycolicibacterium peregrinum</name>
    <name type="common">Mycobacterium peregrinum</name>
    <dbReference type="NCBI Taxonomy" id="43304"/>
    <lineage>
        <taxon>Bacteria</taxon>
        <taxon>Bacillati</taxon>
        <taxon>Actinomycetota</taxon>
        <taxon>Actinomycetes</taxon>
        <taxon>Mycobacteriales</taxon>
        <taxon>Mycobacteriaceae</taxon>
        <taxon>Mycolicibacterium</taxon>
    </lineage>
</organism>
<comment type="caution">
    <text evidence="1">The sequence shown here is derived from an EMBL/GenBank/DDBJ whole genome shotgun (WGS) entry which is preliminary data.</text>
</comment>
<proteinExistence type="predicted"/>
<dbReference type="SUPFAM" id="SSF140453">
    <property type="entry name" value="EsxAB dimer-like"/>
    <property type="match status" value="1"/>
</dbReference>
<protein>
    <submittedName>
        <fullName evidence="1">Uncharacterized protein</fullName>
    </submittedName>
</protein>
<dbReference type="Proteomes" id="UP000094008">
    <property type="component" value="Unassembled WGS sequence"/>
</dbReference>
<dbReference type="EMBL" id="LZSY01000116">
    <property type="protein sequence ID" value="OBB88228.1"/>
    <property type="molecule type" value="Genomic_DNA"/>
</dbReference>
<dbReference type="Pfam" id="PF06013">
    <property type="entry name" value="WXG100"/>
    <property type="match status" value="1"/>
</dbReference>